<comment type="caution">
    <text evidence="3">The sequence shown here is derived from an EMBL/GenBank/DDBJ whole genome shotgun (WGS) entry which is preliminary data.</text>
</comment>
<feature type="region of interest" description="Disordered" evidence="1">
    <location>
        <begin position="39"/>
        <end position="61"/>
    </location>
</feature>
<feature type="chain" id="PRO_5023940512" description="Secreted protein" evidence="2">
    <location>
        <begin position="26"/>
        <end position="162"/>
    </location>
</feature>
<evidence type="ECO:0000256" key="1">
    <source>
        <dbReference type="SAM" id="MobiDB-lite"/>
    </source>
</evidence>
<dbReference type="InParanoid" id="A0A5J5EZ26"/>
<evidence type="ECO:0000313" key="4">
    <source>
        <dbReference type="Proteomes" id="UP000326924"/>
    </source>
</evidence>
<dbReference type="EMBL" id="VXIS01000070">
    <property type="protein sequence ID" value="KAA8908194.1"/>
    <property type="molecule type" value="Genomic_DNA"/>
</dbReference>
<dbReference type="Proteomes" id="UP000326924">
    <property type="component" value="Unassembled WGS sequence"/>
</dbReference>
<keyword evidence="4" id="KW-1185">Reference proteome</keyword>
<reference evidence="3 4" key="1">
    <citation type="submission" date="2019-09" db="EMBL/GenBank/DDBJ databases">
        <title>Draft genome of the ectomycorrhizal ascomycete Sphaerosporella brunnea.</title>
        <authorList>
            <consortium name="DOE Joint Genome Institute"/>
            <person name="Benucci G.M."/>
            <person name="Marozzi G."/>
            <person name="Antonielli L."/>
            <person name="Sanchez S."/>
            <person name="Marco P."/>
            <person name="Wang X."/>
            <person name="Falini L.B."/>
            <person name="Barry K."/>
            <person name="Haridas S."/>
            <person name="Lipzen A."/>
            <person name="Labutti K."/>
            <person name="Grigoriev I.V."/>
            <person name="Murat C."/>
            <person name="Martin F."/>
            <person name="Albertini E."/>
            <person name="Donnini D."/>
            <person name="Bonito G."/>
        </authorList>
    </citation>
    <scope>NUCLEOTIDE SEQUENCE [LARGE SCALE GENOMIC DNA]</scope>
    <source>
        <strain evidence="3 4">Sb_GMNB300</strain>
    </source>
</reference>
<dbReference type="AlphaFoldDB" id="A0A5J5EZ26"/>
<name>A0A5J5EZ26_9PEZI</name>
<feature type="signal peptide" evidence="2">
    <location>
        <begin position="1"/>
        <end position="25"/>
    </location>
</feature>
<organism evidence="3 4">
    <name type="scientific">Sphaerosporella brunnea</name>
    <dbReference type="NCBI Taxonomy" id="1250544"/>
    <lineage>
        <taxon>Eukaryota</taxon>
        <taxon>Fungi</taxon>
        <taxon>Dikarya</taxon>
        <taxon>Ascomycota</taxon>
        <taxon>Pezizomycotina</taxon>
        <taxon>Pezizomycetes</taxon>
        <taxon>Pezizales</taxon>
        <taxon>Pyronemataceae</taxon>
        <taxon>Sphaerosporella</taxon>
    </lineage>
</organism>
<gene>
    <name evidence="3" type="ORF">FN846DRAFT_945738</name>
</gene>
<proteinExistence type="predicted"/>
<evidence type="ECO:0000313" key="3">
    <source>
        <dbReference type="EMBL" id="KAA8908194.1"/>
    </source>
</evidence>
<accession>A0A5J5EZ26</accession>
<feature type="compositionally biased region" description="Low complexity" evidence="1">
    <location>
        <begin position="47"/>
        <end position="57"/>
    </location>
</feature>
<sequence>MTLCMKLLPELLLPELLLLLEGVGAMPPAPCSLVLPSPSPLAPPSPSSSTHPQPAASWADGGARGNQFVRGSVQPRANQPATLVPKRSHPLLGGRVTKCGVCRSRRRLVENLLQQHGPHRFRKCPLPIVRDLQIWGQRALKAATAWLVLACITQSSSKELYS</sequence>
<keyword evidence="2" id="KW-0732">Signal</keyword>
<protein>
    <recommendedName>
        <fullName evidence="5">Secreted protein</fullName>
    </recommendedName>
</protein>
<evidence type="ECO:0008006" key="5">
    <source>
        <dbReference type="Google" id="ProtNLM"/>
    </source>
</evidence>
<evidence type="ECO:0000256" key="2">
    <source>
        <dbReference type="SAM" id="SignalP"/>
    </source>
</evidence>